<organism evidence="1 2">
    <name type="scientific">Pseudomonas luteola</name>
    <dbReference type="NCBI Taxonomy" id="47886"/>
    <lineage>
        <taxon>Bacteria</taxon>
        <taxon>Pseudomonadati</taxon>
        <taxon>Pseudomonadota</taxon>
        <taxon>Gammaproteobacteria</taxon>
        <taxon>Pseudomonadales</taxon>
        <taxon>Pseudomonadaceae</taxon>
        <taxon>Pseudomonas</taxon>
    </lineage>
</organism>
<accession>A0ABS0FPQ8</accession>
<dbReference type="EMBL" id="JADMCD010000009">
    <property type="protein sequence ID" value="MBF8642291.1"/>
    <property type="molecule type" value="Genomic_DNA"/>
</dbReference>
<gene>
    <name evidence="1" type="ORF">IRZ65_16545</name>
</gene>
<keyword evidence="2" id="KW-1185">Reference proteome</keyword>
<dbReference type="Proteomes" id="UP000626180">
    <property type="component" value="Unassembled WGS sequence"/>
</dbReference>
<dbReference type="RefSeq" id="WP_073450219.1">
    <property type="nucleotide sequence ID" value="NZ_JADMCD010000009.1"/>
</dbReference>
<comment type="caution">
    <text evidence="1">The sequence shown here is derived from an EMBL/GenBank/DDBJ whole genome shotgun (WGS) entry which is preliminary data.</text>
</comment>
<reference evidence="1 2" key="1">
    <citation type="submission" date="2020-10" db="EMBL/GenBank/DDBJ databases">
        <title>Genome sequences of Pseudomonas isolates.</title>
        <authorList>
            <person name="Wessels L."/>
            <person name="Reich F."/>
            <person name="Hammerl J."/>
        </authorList>
    </citation>
    <scope>NUCLEOTIDE SEQUENCE [LARGE SCALE GENOMIC DNA]</scope>
    <source>
        <strain evidence="1 2">20-MO00624-0</strain>
    </source>
</reference>
<protein>
    <submittedName>
        <fullName evidence="1">Helix-turn-helix domain-containing protein</fullName>
    </submittedName>
</protein>
<sequence length="232" mass="25987">MSTIIMSQCWKLSMSPTQKTVLISLADNANDEGVCWPSIARICERTCLSERAVQKAIQYLVESGVLACHPRKGTSTVFTVTPASYAPPHEMHPVPFAGEGRTTCTPPPHGMHPTPAPRAPRTVIEPPMNHQGTAIKEKRQKATRLPNDWILPSEYLDWTLNTYAAATEADVFGTADRFKDYWIARAGATALKLDWFATWRNWIRNDYERRPQKKTSGPDFDDTSWADDLGAL</sequence>
<dbReference type="Gene3D" id="1.10.10.10">
    <property type="entry name" value="Winged helix-like DNA-binding domain superfamily/Winged helix DNA-binding domain"/>
    <property type="match status" value="1"/>
</dbReference>
<evidence type="ECO:0000313" key="1">
    <source>
        <dbReference type="EMBL" id="MBF8642291.1"/>
    </source>
</evidence>
<dbReference type="InterPro" id="IPR036388">
    <property type="entry name" value="WH-like_DNA-bd_sf"/>
</dbReference>
<dbReference type="Pfam" id="PF13730">
    <property type="entry name" value="HTH_36"/>
    <property type="match status" value="1"/>
</dbReference>
<evidence type="ECO:0000313" key="2">
    <source>
        <dbReference type="Proteomes" id="UP000626180"/>
    </source>
</evidence>
<proteinExistence type="predicted"/>
<name>A0ABS0FPQ8_PSELU</name>